<gene>
    <name evidence="1" type="ORF">L2E82_37393</name>
</gene>
<protein>
    <submittedName>
        <fullName evidence="1">Uncharacterized protein</fullName>
    </submittedName>
</protein>
<keyword evidence="2" id="KW-1185">Reference proteome</keyword>
<proteinExistence type="predicted"/>
<reference evidence="2" key="1">
    <citation type="journal article" date="2022" name="Mol. Ecol. Resour.">
        <title>The genomes of chicory, endive, great burdock and yacon provide insights into Asteraceae palaeo-polyploidization history and plant inulin production.</title>
        <authorList>
            <person name="Fan W."/>
            <person name="Wang S."/>
            <person name="Wang H."/>
            <person name="Wang A."/>
            <person name="Jiang F."/>
            <person name="Liu H."/>
            <person name="Zhao H."/>
            <person name="Xu D."/>
            <person name="Zhang Y."/>
        </authorList>
    </citation>
    <scope>NUCLEOTIDE SEQUENCE [LARGE SCALE GENOMIC DNA]</scope>
    <source>
        <strain evidence="2">cv. Punajuju</strain>
    </source>
</reference>
<reference evidence="1 2" key="2">
    <citation type="journal article" date="2022" name="Mol. Ecol. Resour.">
        <title>The genomes of chicory, endive, great burdock and yacon provide insights into Asteraceae paleo-polyploidization history and plant inulin production.</title>
        <authorList>
            <person name="Fan W."/>
            <person name="Wang S."/>
            <person name="Wang H."/>
            <person name="Wang A."/>
            <person name="Jiang F."/>
            <person name="Liu H."/>
            <person name="Zhao H."/>
            <person name="Xu D."/>
            <person name="Zhang Y."/>
        </authorList>
    </citation>
    <scope>NUCLEOTIDE SEQUENCE [LARGE SCALE GENOMIC DNA]</scope>
    <source>
        <strain evidence="2">cv. Punajuju</strain>
        <tissue evidence="1">Leaves</tissue>
    </source>
</reference>
<evidence type="ECO:0000313" key="1">
    <source>
        <dbReference type="EMBL" id="KAI3708228.1"/>
    </source>
</evidence>
<organism evidence="1 2">
    <name type="scientific">Cichorium intybus</name>
    <name type="common">Chicory</name>
    <dbReference type="NCBI Taxonomy" id="13427"/>
    <lineage>
        <taxon>Eukaryota</taxon>
        <taxon>Viridiplantae</taxon>
        <taxon>Streptophyta</taxon>
        <taxon>Embryophyta</taxon>
        <taxon>Tracheophyta</taxon>
        <taxon>Spermatophyta</taxon>
        <taxon>Magnoliopsida</taxon>
        <taxon>eudicotyledons</taxon>
        <taxon>Gunneridae</taxon>
        <taxon>Pentapetalae</taxon>
        <taxon>asterids</taxon>
        <taxon>campanulids</taxon>
        <taxon>Asterales</taxon>
        <taxon>Asteraceae</taxon>
        <taxon>Cichorioideae</taxon>
        <taxon>Cichorieae</taxon>
        <taxon>Cichoriinae</taxon>
        <taxon>Cichorium</taxon>
    </lineage>
</organism>
<dbReference type="Proteomes" id="UP001055811">
    <property type="component" value="Linkage Group LG07"/>
</dbReference>
<name>A0ACB9AFS7_CICIN</name>
<sequence length="241" mass="26966">MDISDDGPDRSLLSVETADRPGLLVDLVKIFTDINVVVESGEFDTEVVANSLRYFLRRPTTEVNLGHSSFPTLPTYLTRGKDSQGEEVIKPYTPTTLDTDVGYFALVIKMYPQGRMSHHFREMREGDYMAVTGPKGSFRYQSGQVRAFEMIAGGLVARAVLENPSDKTKVHLIYANVTSDDILFKATLQEELEGLAANYPDCFKKLLNGIYILPSLLPLFPVFALLDSVILSLEVRFLHRP</sequence>
<dbReference type="EMBL" id="CM042015">
    <property type="protein sequence ID" value="KAI3708228.1"/>
    <property type="molecule type" value="Genomic_DNA"/>
</dbReference>
<accession>A0ACB9AFS7</accession>
<comment type="caution">
    <text evidence="1">The sequence shown here is derived from an EMBL/GenBank/DDBJ whole genome shotgun (WGS) entry which is preliminary data.</text>
</comment>
<evidence type="ECO:0000313" key="2">
    <source>
        <dbReference type="Proteomes" id="UP001055811"/>
    </source>
</evidence>